<dbReference type="SUPFAM" id="SSF47473">
    <property type="entry name" value="EF-hand"/>
    <property type="match status" value="1"/>
</dbReference>
<reference evidence="3" key="1">
    <citation type="journal article" date="2022" name="IScience">
        <title>Evolution of zygomycete secretomes and the origins of terrestrial fungal ecologies.</title>
        <authorList>
            <person name="Chang Y."/>
            <person name="Wang Y."/>
            <person name="Mondo S."/>
            <person name="Ahrendt S."/>
            <person name="Andreopoulos W."/>
            <person name="Barry K."/>
            <person name="Beard J."/>
            <person name="Benny G.L."/>
            <person name="Blankenship S."/>
            <person name="Bonito G."/>
            <person name="Cuomo C."/>
            <person name="Desiro A."/>
            <person name="Gervers K.A."/>
            <person name="Hundley H."/>
            <person name="Kuo A."/>
            <person name="LaButti K."/>
            <person name="Lang B.F."/>
            <person name="Lipzen A."/>
            <person name="O'Donnell K."/>
            <person name="Pangilinan J."/>
            <person name="Reynolds N."/>
            <person name="Sandor L."/>
            <person name="Smith M.E."/>
            <person name="Tsang A."/>
            <person name="Grigoriev I.V."/>
            <person name="Stajich J.E."/>
            <person name="Spatafora J.W."/>
        </authorList>
    </citation>
    <scope>NUCLEOTIDE SEQUENCE</scope>
    <source>
        <strain evidence="3">RSA 2281</strain>
    </source>
</reference>
<reference evidence="3" key="2">
    <citation type="submission" date="2023-02" db="EMBL/GenBank/DDBJ databases">
        <authorList>
            <consortium name="DOE Joint Genome Institute"/>
            <person name="Mondo S.J."/>
            <person name="Chang Y."/>
            <person name="Wang Y."/>
            <person name="Ahrendt S."/>
            <person name="Andreopoulos W."/>
            <person name="Barry K."/>
            <person name="Beard J."/>
            <person name="Benny G.L."/>
            <person name="Blankenship S."/>
            <person name="Bonito G."/>
            <person name="Cuomo C."/>
            <person name="Desiro A."/>
            <person name="Gervers K.A."/>
            <person name="Hundley H."/>
            <person name="Kuo A."/>
            <person name="LaButti K."/>
            <person name="Lang B.F."/>
            <person name="Lipzen A."/>
            <person name="O'Donnell K."/>
            <person name="Pangilinan J."/>
            <person name="Reynolds N."/>
            <person name="Sandor L."/>
            <person name="Smith M.W."/>
            <person name="Tsang A."/>
            <person name="Grigoriev I.V."/>
            <person name="Stajich J.E."/>
            <person name="Spatafora J.W."/>
        </authorList>
    </citation>
    <scope>NUCLEOTIDE SEQUENCE</scope>
    <source>
        <strain evidence="3">RSA 2281</strain>
    </source>
</reference>
<protein>
    <recommendedName>
        <fullName evidence="2">EH domain-containing protein</fullName>
    </recommendedName>
</protein>
<organism evidence="3 4">
    <name type="scientific">Phascolomyces articulosus</name>
    <dbReference type="NCBI Taxonomy" id="60185"/>
    <lineage>
        <taxon>Eukaryota</taxon>
        <taxon>Fungi</taxon>
        <taxon>Fungi incertae sedis</taxon>
        <taxon>Mucoromycota</taxon>
        <taxon>Mucoromycotina</taxon>
        <taxon>Mucoromycetes</taxon>
        <taxon>Mucorales</taxon>
        <taxon>Lichtheimiaceae</taxon>
        <taxon>Phascolomyces</taxon>
    </lineage>
</organism>
<evidence type="ECO:0000259" key="2">
    <source>
        <dbReference type="Pfam" id="PF12763"/>
    </source>
</evidence>
<comment type="caution">
    <text evidence="3">The sequence shown here is derived from an EMBL/GenBank/DDBJ whole genome shotgun (WGS) entry which is preliminary data.</text>
</comment>
<feature type="region of interest" description="Disordered" evidence="1">
    <location>
        <begin position="1"/>
        <end position="22"/>
    </location>
</feature>
<feature type="domain" description="EH" evidence="2">
    <location>
        <begin position="55"/>
        <end position="131"/>
    </location>
</feature>
<dbReference type="Gene3D" id="1.10.238.10">
    <property type="entry name" value="EF-hand"/>
    <property type="match status" value="1"/>
</dbReference>
<name>A0AAD5PL66_9FUNG</name>
<evidence type="ECO:0000256" key="1">
    <source>
        <dbReference type="SAM" id="MobiDB-lite"/>
    </source>
</evidence>
<feature type="compositionally biased region" description="Polar residues" evidence="1">
    <location>
        <begin position="1"/>
        <end position="11"/>
    </location>
</feature>
<evidence type="ECO:0000313" key="3">
    <source>
        <dbReference type="EMBL" id="KAI9278773.1"/>
    </source>
</evidence>
<evidence type="ECO:0000313" key="4">
    <source>
        <dbReference type="Proteomes" id="UP001209540"/>
    </source>
</evidence>
<dbReference type="AlphaFoldDB" id="A0AAD5PL66"/>
<dbReference type="EMBL" id="JAIXMP010000001">
    <property type="protein sequence ID" value="KAI9278773.1"/>
    <property type="molecule type" value="Genomic_DNA"/>
</dbReference>
<dbReference type="Proteomes" id="UP001209540">
    <property type="component" value="Unassembled WGS sequence"/>
</dbReference>
<dbReference type="Pfam" id="PF12763">
    <property type="entry name" value="EH"/>
    <property type="match status" value="1"/>
</dbReference>
<proteinExistence type="predicted"/>
<sequence length="142" mass="16524">MNKLKSTFLRTHSTRQSDDRRSQQFAKKLNAAQFQSYDNTPTTTQGPPTLHLDELTEMERTAYQSWWKDLDPFSIGHLDNEAVLKFLRGCCLPDHKLEQILRFFEDTVDGLDELQFYAMLRLIAHAQNGRTISRDMVFLGGR</sequence>
<dbReference type="InterPro" id="IPR000261">
    <property type="entry name" value="EH_dom"/>
</dbReference>
<gene>
    <name evidence="3" type="ORF">BDA99DRAFT_428782</name>
</gene>
<dbReference type="InterPro" id="IPR011992">
    <property type="entry name" value="EF-hand-dom_pair"/>
</dbReference>
<keyword evidence="4" id="KW-1185">Reference proteome</keyword>
<accession>A0AAD5PL66</accession>